<dbReference type="EMBL" id="JAXQNO010000009">
    <property type="protein sequence ID" value="KAK4791705.1"/>
    <property type="molecule type" value="Genomic_DNA"/>
</dbReference>
<dbReference type="Pfam" id="PF23156">
    <property type="entry name" value="DUF7054"/>
    <property type="match status" value="1"/>
</dbReference>
<dbReference type="PANTHER" id="PTHR33270">
    <property type="entry name" value="BNAC05G50380D PROTEIN"/>
    <property type="match status" value="1"/>
</dbReference>
<dbReference type="InterPro" id="IPR055482">
    <property type="entry name" value="DUF7054"/>
</dbReference>
<feature type="domain" description="DUF7054" evidence="2">
    <location>
        <begin position="72"/>
        <end position="155"/>
    </location>
</feature>
<evidence type="ECO:0000313" key="4">
    <source>
        <dbReference type="Proteomes" id="UP001346149"/>
    </source>
</evidence>
<accession>A0AAN7R852</accession>
<evidence type="ECO:0000313" key="3">
    <source>
        <dbReference type="EMBL" id="KAK4791705.1"/>
    </source>
</evidence>
<comment type="caution">
    <text evidence="3">The sequence shown here is derived from an EMBL/GenBank/DDBJ whole genome shotgun (WGS) entry which is preliminary data.</text>
</comment>
<keyword evidence="4" id="KW-1185">Reference proteome</keyword>
<dbReference type="Proteomes" id="UP001346149">
    <property type="component" value="Unassembled WGS sequence"/>
</dbReference>
<reference evidence="3 4" key="1">
    <citation type="journal article" date="2023" name="Hortic Res">
        <title>Pangenome of water caltrop reveals structural variations and asymmetric subgenome divergence after allopolyploidization.</title>
        <authorList>
            <person name="Zhang X."/>
            <person name="Chen Y."/>
            <person name="Wang L."/>
            <person name="Yuan Y."/>
            <person name="Fang M."/>
            <person name="Shi L."/>
            <person name="Lu R."/>
            <person name="Comes H.P."/>
            <person name="Ma Y."/>
            <person name="Chen Y."/>
            <person name="Huang G."/>
            <person name="Zhou Y."/>
            <person name="Zheng Z."/>
            <person name="Qiu Y."/>
        </authorList>
    </citation>
    <scope>NUCLEOTIDE SEQUENCE [LARGE SCALE GENOMIC DNA]</scope>
    <source>
        <strain evidence="3">F231</strain>
    </source>
</reference>
<protein>
    <recommendedName>
        <fullName evidence="2">DUF7054 domain-containing protein</fullName>
    </recommendedName>
</protein>
<feature type="compositionally biased region" description="Basic and acidic residues" evidence="1">
    <location>
        <begin position="9"/>
        <end position="25"/>
    </location>
</feature>
<dbReference type="InterPro" id="IPR040358">
    <property type="entry name" value="At4g22758-like"/>
</dbReference>
<name>A0AAN7R852_TRANT</name>
<evidence type="ECO:0000256" key="1">
    <source>
        <dbReference type="SAM" id="MobiDB-lite"/>
    </source>
</evidence>
<organism evidence="3 4">
    <name type="scientific">Trapa natans</name>
    <name type="common">Water chestnut</name>
    <dbReference type="NCBI Taxonomy" id="22666"/>
    <lineage>
        <taxon>Eukaryota</taxon>
        <taxon>Viridiplantae</taxon>
        <taxon>Streptophyta</taxon>
        <taxon>Embryophyta</taxon>
        <taxon>Tracheophyta</taxon>
        <taxon>Spermatophyta</taxon>
        <taxon>Magnoliopsida</taxon>
        <taxon>eudicotyledons</taxon>
        <taxon>Gunneridae</taxon>
        <taxon>Pentapetalae</taxon>
        <taxon>rosids</taxon>
        <taxon>malvids</taxon>
        <taxon>Myrtales</taxon>
        <taxon>Lythraceae</taxon>
        <taxon>Trapa</taxon>
    </lineage>
</organism>
<dbReference type="AlphaFoldDB" id="A0AAN7R852"/>
<feature type="region of interest" description="Disordered" evidence="1">
    <location>
        <begin position="1"/>
        <end position="44"/>
    </location>
</feature>
<dbReference type="PANTHER" id="PTHR33270:SF24">
    <property type="entry name" value="EXPRESSED PROTEIN"/>
    <property type="match status" value="1"/>
</dbReference>
<proteinExistence type="predicted"/>
<evidence type="ECO:0000259" key="2">
    <source>
        <dbReference type="Pfam" id="PF23156"/>
    </source>
</evidence>
<sequence length="188" mass="20546">MPNSKTQRRGQETGKDQIGRGRLAEKASSFHGRNPMVTGEPKQLRRPKTVPDIRSATIPFQASSVLEERPRLTKLLLNVTIQGSMGPVQVIMTPESKVIDLIAAATRQYVKEGRRPALTVADPSGYDLHYSQFSLQSLGREEELISLGSRNFFLCLRKPPVAETDGGVTMSGSSCSKEAVKATKTGFS</sequence>
<gene>
    <name evidence="3" type="ORF">SAY86_032118</name>
</gene>